<name>A0A120DHH7_9VIBR</name>
<dbReference type="PROSITE" id="PS51186">
    <property type="entry name" value="GNAT"/>
    <property type="match status" value="1"/>
</dbReference>
<dbReference type="Proteomes" id="UP000057389">
    <property type="component" value="Unassembled WGS sequence"/>
</dbReference>
<proteinExistence type="predicted"/>
<dbReference type="GeneID" id="300177202"/>
<dbReference type="GO" id="GO:0016747">
    <property type="term" value="F:acyltransferase activity, transferring groups other than amino-acyl groups"/>
    <property type="evidence" value="ECO:0007669"/>
    <property type="project" value="InterPro"/>
</dbReference>
<evidence type="ECO:0000259" key="1">
    <source>
        <dbReference type="PROSITE" id="PS51186"/>
    </source>
</evidence>
<gene>
    <name evidence="2" type="ORF">APQ14_00610</name>
</gene>
<dbReference type="PANTHER" id="PTHR43415">
    <property type="entry name" value="SPERMIDINE N(1)-ACETYLTRANSFERASE"/>
    <property type="match status" value="1"/>
</dbReference>
<dbReference type="InterPro" id="IPR016181">
    <property type="entry name" value="Acyl_CoA_acyltransferase"/>
</dbReference>
<reference evidence="2 3" key="1">
    <citation type="submission" date="2015-11" db="EMBL/GenBank/DDBJ databases">
        <title>Draft WGS of Vibrio toranzoniae.</title>
        <authorList>
            <person name="Lasa A."/>
            <person name="Romalde J.L."/>
        </authorList>
    </citation>
    <scope>NUCLEOTIDE SEQUENCE [LARGE SCALE GENOMIC DNA]</scope>
    <source>
        <strain evidence="2 3">Vb 10.8</strain>
    </source>
</reference>
<dbReference type="InterPro" id="IPR020036">
    <property type="entry name" value="PseH"/>
</dbReference>
<dbReference type="Gene3D" id="3.40.630.30">
    <property type="match status" value="1"/>
</dbReference>
<dbReference type="InterPro" id="IPR000182">
    <property type="entry name" value="GNAT_dom"/>
</dbReference>
<dbReference type="PANTHER" id="PTHR43415:SF3">
    <property type="entry name" value="GNAT-FAMILY ACETYLTRANSFERASE"/>
    <property type="match status" value="1"/>
</dbReference>
<feature type="domain" description="N-acetyltransferase" evidence="1">
    <location>
        <begin position="6"/>
        <end position="161"/>
    </location>
</feature>
<dbReference type="RefSeq" id="WP_060466953.1">
    <property type="nucleotide sequence ID" value="NZ_AP025514.1"/>
</dbReference>
<evidence type="ECO:0000313" key="3">
    <source>
        <dbReference type="Proteomes" id="UP000057389"/>
    </source>
</evidence>
<dbReference type="OrthoDB" id="5358891at2"/>
<comment type="caution">
    <text evidence="2">The sequence shown here is derived from an EMBL/GenBank/DDBJ whole genome shotgun (WGS) entry which is preliminary data.</text>
</comment>
<dbReference type="NCBIfam" id="TIGR03585">
    <property type="entry name" value="PseH"/>
    <property type="match status" value="1"/>
</dbReference>
<dbReference type="SUPFAM" id="SSF55729">
    <property type="entry name" value="Acyl-CoA N-acyltransferases (Nat)"/>
    <property type="match status" value="1"/>
</dbReference>
<accession>A0A120DHH7</accession>
<protein>
    <submittedName>
        <fullName evidence="2">UDP-4-amino-4, 6-dideoxy-N-acetyl-beta-L-altrosamine N-acetyltransferase</fullName>
    </submittedName>
</protein>
<evidence type="ECO:0000313" key="2">
    <source>
        <dbReference type="EMBL" id="KWU02481.1"/>
    </source>
</evidence>
<keyword evidence="2" id="KW-0808">Transferase</keyword>
<dbReference type="Pfam" id="PF13302">
    <property type="entry name" value="Acetyltransf_3"/>
    <property type="match status" value="1"/>
</dbReference>
<sequence>MKKRVIKFRLLEESDLEEILAWRNSPDVRKNMYTSHEITMDEHKSWFSSMCKDSSKEYFLAELNGEPAGVVGFTDINRIPGIASWAFYASPNAVRGTGSLMEYRALEHAFTELDLHKLRCEVLGFNQPVVKLHSKFGFKVEGTHRDAFFNGTEYHDVVHLGIFSHEWKGIRNLMKDKLRVYEENE</sequence>
<dbReference type="EMBL" id="LMXU01000002">
    <property type="protein sequence ID" value="KWU02481.1"/>
    <property type="molecule type" value="Genomic_DNA"/>
</dbReference>
<dbReference type="AlphaFoldDB" id="A0A120DHH7"/>
<organism evidence="2 3">
    <name type="scientific">Vibrio toranzoniae</name>
    <dbReference type="NCBI Taxonomy" id="1194427"/>
    <lineage>
        <taxon>Bacteria</taxon>
        <taxon>Pseudomonadati</taxon>
        <taxon>Pseudomonadota</taxon>
        <taxon>Gammaproteobacteria</taxon>
        <taxon>Vibrionales</taxon>
        <taxon>Vibrionaceae</taxon>
        <taxon>Vibrio</taxon>
    </lineage>
</organism>
<keyword evidence="3" id="KW-1185">Reference proteome</keyword>